<evidence type="ECO:0000259" key="1">
    <source>
        <dbReference type="SMART" id="SM00829"/>
    </source>
</evidence>
<dbReference type="InterPro" id="IPR020843">
    <property type="entry name" value="ER"/>
</dbReference>
<proteinExistence type="predicted"/>
<dbReference type="EMBL" id="BOMM01000035">
    <property type="protein sequence ID" value="GIE11955.1"/>
    <property type="molecule type" value="Genomic_DNA"/>
</dbReference>
<dbReference type="InterPro" id="IPR011032">
    <property type="entry name" value="GroES-like_sf"/>
</dbReference>
<gene>
    <name evidence="2" type="primary">qor_2</name>
    <name evidence="2" type="ORF">Afe05nite_37950</name>
</gene>
<dbReference type="InterPro" id="IPR036291">
    <property type="entry name" value="NAD(P)-bd_dom_sf"/>
</dbReference>
<dbReference type="SUPFAM" id="SSF50129">
    <property type="entry name" value="GroES-like"/>
    <property type="match status" value="1"/>
</dbReference>
<keyword evidence="3" id="KW-1185">Reference proteome</keyword>
<dbReference type="Proteomes" id="UP000598174">
    <property type="component" value="Unassembled WGS sequence"/>
</dbReference>
<dbReference type="Pfam" id="PF08240">
    <property type="entry name" value="ADH_N"/>
    <property type="match status" value="1"/>
</dbReference>
<feature type="domain" description="Enoyl reductase (ER)" evidence="1">
    <location>
        <begin position="7"/>
        <end position="331"/>
    </location>
</feature>
<sequence>MVLPSVGEPEVIEPRQATLAPIGSAQARVRVTVTGVSFAEQAMRRGKYYQQPAFPFVPGYDLVGVIEEFGADAPAGLALGQRVAALTKIGGWAEQVVLDAADLVPVPDAVTDQDAETVIINGLTAIRVLRLIGARRGATIVVLGAAGGVGSVLVQLALRAGLRVIGTAGPSQQDRLRALGVIPIDYRAEDVGRRVRELAPDGVAGVVDHVGGPGIRTSWRMLARGGYLVSLSDMSVAGAKHPMVPFMRHYLRLQLWNILPNGRHAKFFDIWAGHRDLATYRRRLSDDLQTLFAHLVAGDIHAPIDSVYPLKQAAAALRRAEQGGLAGKILLVT</sequence>
<dbReference type="PANTHER" id="PTHR43677:SF4">
    <property type="entry name" value="QUINONE OXIDOREDUCTASE-LIKE PROTEIN 2"/>
    <property type="match status" value="1"/>
</dbReference>
<dbReference type="AlphaFoldDB" id="A0A919MGT7"/>
<reference evidence="2" key="1">
    <citation type="submission" date="2021-01" db="EMBL/GenBank/DDBJ databases">
        <title>Whole genome shotgun sequence of Actinoplanes ferrugineus NBRC 15555.</title>
        <authorList>
            <person name="Komaki H."/>
            <person name="Tamura T."/>
        </authorList>
    </citation>
    <scope>NUCLEOTIDE SEQUENCE</scope>
    <source>
        <strain evidence="2">NBRC 15555</strain>
    </source>
</reference>
<dbReference type="SUPFAM" id="SSF51735">
    <property type="entry name" value="NAD(P)-binding Rossmann-fold domains"/>
    <property type="match status" value="1"/>
</dbReference>
<accession>A0A919MGT7</accession>
<evidence type="ECO:0000313" key="3">
    <source>
        <dbReference type="Proteomes" id="UP000598174"/>
    </source>
</evidence>
<dbReference type="GO" id="GO:0016491">
    <property type="term" value="F:oxidoreductase activity"/>
    <property type="evidence" value="ECO:0007669"/>
    <property type="project" value="InterPro"/>
</dbReference>
<dbReference type="InterPro" id="IPR013154">
    <property type="entry name" value="ADH-like_N"/>
</dbReference>
<dbReference type="SMART" id="SM00829">
    <property type="entry name" value="PKS_ER"/>
    <property type="match status" value="1"/>
</dbReference>
<comment type="caution">
    <text evidence="2">The sequence shown here is derived from an EMBL/GenBank/DDBJ whole genome shotgun (WGS) entry which is preliminary data.</text>
</comment>
<name>A0A919MGT7_9ACTN</name>
<dbReference type="PANTHER" id="PTHR43677">
    <property type="entry name" value="SHORT-CHAIN DEHYDROGENASE/REDUCTASE"/>
    <property type="match status" value="1"/>
</dbReference>
<dbReference type="InterPro" id="IPR051397">
    <property type="entry name" value="Zn-ADH-like_protein"/>
</dbReference>
<evidence type="ECO:0000313" key="2">
    <source>
        <dbReference type="EMBL" id="GIE11955.1"/>
    </source>
</evidence>
<dbReference type="Pfam" id="PF13602">
    <property type="entry name" value="ADH_zinc_N_2"/>
    <property type="match status" value="1"/>
</dbReference>
<dbReference type="Gene3D" id="3.40.50.720">
    <property type="entry name" value="NAD(P)-binding Rossmann-like Domain"/>
    <property type="match status" value="1"/>
</dbReference>
<organism evidence="2 3">
    <name type="scientific">Paractinoplanes ferrugineus</name>
    <dbReference type="NCBI Taxonomy" id="113564"/>
    <lineage>
        <taxon>Bacteria</taxon>
        <taxon>Bacillati</taxon>
        <taxon>Actinomycetota</taxon>
        <taxon>Actinomycetes</taxon>
        <taxon>Micromonosporales</taxon>
        <taxon>Micromonosporaceae</taxon>
        <taxon>Paractinoplanes</taxon>
    </lineage>
</organism>
<protein>
    <submittedName>
        <fullName evidence="2">NADPH:quinone reductase</fullName>
    </submittedName>
</protein>
<dbReference type="Gene3D" id="3.90.180.10">
    <property type="entry name" value="Medium-chain alcohol dehydrogenases, catalytic domain"/>
    <property type="match status" value="1"/>
</dbReference>